<feature type="domain" description="Gcp-like" evidence="10">
    <location>
        <begin position="24"/>
        <end position="297"/>
    </location>
</feature>
<accession>A0A8T5GFU3</accession>
<keyword evidence="2 9" id="KW-0963">Cytoplasm</keyword>
<feature type="binding site" evidence="9">
    <location>
        <position position="178"/>
    </location>
    <ligand>
        <name>substrate</name>
    </ligand>
</feature>
<dbReference type="PANTHER" id="PTHR11735">
    <property type="entry name" value="TRNA N6-ADENOSINE THREONYLCARBAMOYLTRANSFERASE"/>
    <property type="match status" value="1"/>
</dbReference>
<gene>
    <name evidence="9 11" type="primary">kae1</name>
    <name evidence="11" type="ORF">HON47_03320</name>
</gene>
<organism evidence="11 12">
    <name type="scientific">Candidatus Iainarchaeum sp</name>
    <dbReference type="NCBI Taxonomy" id="3101447"/>
    <lineage>
        <taxon>Archaea</taxon>
        <taxon>Candidatus Iainarchaeota</taxon>
        <taxon>Candidatus Iainarchaeia</taxon>
        <taxon>Candidatus Iainarchaeales</taxon>
        <taxon>Candidatus Iainarchaeaceae</taxon>
        <taxon>Candidatus Iainarchaeum</taxon>
    </lineage>
</organism>
<sequence length="330" mass="36261">MKCLGIESTAHTFGISIVTEKGKILSNEKNTYTTKSGGMIPRELTEHHYSCAKKVIDKALATAGVTMKDIDLISYSQGPGIGNSLRVGAITARQLSLLFNIPIIGVNHCVAHVEIGRKLCDAADPVMLYASGANTQIICFENNYYRVFGETLDTGIGNFLDTFGRKIGMGFPAGPELDKLYYKGKELIEMPYTVKGMDLAFSGLLTSAINKFNKVKGNKQKENDIIYSTLHTAFAMLTEVTERALAHTEKKQVILGGGVGCSKPLQEMVSKMCEERGAKLFVPPNSTMIDNGIMIGWLGILMHKNGYRTPINSSQIKPKQRTDDIKVIWR</sequence>
<evidence type="ECO:0000256" key="1">
    <source>
        <dbReference type="ARBA" id="ARBA00004496"/>
    </source>
</evidence>
<dbReference type="PRINTS" id="PR00789">
    <property type="entry name" value="OSIALOPTASE"/>
</dbReference>
<keyword evidence="7 9" id="KW-0012">Acyltransferase</keyword>
<dbReference type="NCBIfam" id="TIGR00329">
    <property type="entry name" value="gcp_kae1"/>
    <property type="match status" value="1"/>
</dbReference>
<dbReference type="InterPro" id="IPR000905">
    <property type="entry name" value="Gcp-like_dom"/>
</dbReference>
<dbReference type="PANTHER" id="PTHR11735:SF14">
    <property type="entry name" value="TRNA N6-ADENOSINE THREONYLCARBAMOYLTRANSFERASE"/>
    <property type="match status" value="1"/>
</dbReference>
<dbReference type="GO" id="GO:0061711">
    <property type="term" value="F:tRNA N(6)-L-threonylcarbamoyladenine synthase activity"/>
    <property type="evidence" value="ECO:0007669"/>
    <property type="project" value="UniProtKB-EC"/>
</dbReference>
<evidence type="ECO:0000256" key="3">
    <source>
        <dbReference type="ARBA" id="ARBA00022679"/>
    </source>
</evidence>
<evidence type="ECO:0000256" key="4">
    <source>
        <dbReference type="ARBA" id="ARBA00022694"/>
    </source>
</evidence>
<feature type="binding site" evidence="9">
    <location>
        <begin position="129"/>
        <end position="133"/>
    </location>
    <ligand>
        <name>substrate</name>
    </ligand>
</feature>
<feature type="binding site" evidence="9">
    <location>
        <position position="174"/>
    </location>
    <ligand>
        <name>substrate</name>
    </ligand>
</feature>
<dbReference type="AlphaFoldDB" id="A0A8T5GFU3"/>
<dbReference type="GO" id="GO:0002949">
    <property type="term" value="P:tRNA threonylcarbamoyladenosine modification"/>
    <property type="evidence" value="ECO:0007669"/>
    <property type="project" value="UniProtKB-UniRule"/>
</dbReference>
<feature type="binding site" evidence="9">
    <location>
        <position position="129"/>
    </location>
    <ligand>
        <name>Fe cation</name>
        <dbReference type="ChEBI" id="CHEBI:24875"/>
    </ligand>
</feature>
<proteinExistence type="inferred from homology"/>
<comment type="caution">
    <text evidence="11">The sequence shown here is derived from an EMBL/GenBank/DDBJ whole genome shotgun (WGS) entry which is preliminary data.</text>
</comment>
<keyword evidence="5 9" id="KW-0479">Metal-binding</keyword>
<feature type="binding site" evidence="9">
    <location>
        <position position="290"/>
    </location>
    <ligand>
        <name>Fe cation</name>
        <dbReference type="ChEBI" id="CHEBI:24875"/>
    </ligand>
</feature>
<dbReference type="GO" id="GO:0000408">
    <property type="term" value="C:EKC/KEOPS complex"/>
    <property type="evidence" value="ECO:0007669"/>
    <property type="project" value="InterPro"/>
</dbReference>
<dbReference type="Pfam" id="PF00814">
    <property type="entry name" value="TsaD"/>
    <property type="match status" value="1"/>
</dbReference>
<comment type="catalytic activity">
    <reaction evidence="8 9">
        <text>L-threonylcarbamoyladenylate + adenosine(37) in tRNA = N(6)-L-threonylcarbamoyladenosine(37) in tRNA + AMP + H(+)</text>
        <dbReference type="Rhea" id="RHEA:37059"/>
        <dbReference type="Rhea" id="RHEA-COMP:10162"/>
        <dbReference type="Rhea" id="RHEA-COMP:10163"/>
        <dbReference type="ChEBI" id="CHEBI:15378"/>
        <dbReference type="ChEBI" id="CHEBI:73682"/>
        <dbReference type="ChEBI" id="CHEBI:74411"/>
        <dbReference type="ChEBI" id="CHEBI:74418"/>
        <dbReference type="ChEBI" id="CHEBI:456215"/>
        <dbReference type="EC" id="2.3.1.234"/>
    </reaction>
</comment>
<dbReference type="InterPro" id="IPR043129">
    <property type="entry name" value="ATPase_NBD"/>
</dbReference>
<dbReference type="GO" id="GO:0005506">
    <property type="term" value="F:iron ion binding"/>
    <property type="evidence" value="ECO:0007669"/>
    <property type="project" value="UniProtKB-UniRule"/>
</dbReference>
<dbReference type="InterPro" id="IPR017861">
    <property type="entry name" value="KAE1/TsaD"/>
</dbReference>
<dbReference type="InterPro" id="IPR034680">
    <property type="entry name" value="Kae1_archaea_euk"/>
</dbReference>
<dbReference type="EMBL" id="JABJNZ010000046">
    <property type="protein sequence ID" value="MBT4870577.1"/>
    <property type="molecule type" value="Genomic_DNA"/>
</dbReference>
<dbReference type="Gene3D" id="3.30.420.40">
    <property type="match status" value="2"/>
</dbReference>
<dbReference type="SUPFAM" id="SSF53067">
    <property type="entry name" value="Actin-like ATPase domain"/>
    <property type="match status" value="1"/>
</dbReference>
<evidence type="ECO:0000259" key="10">
    <source>
        <dbReference type="Pfam" id="PF00814"/>
    </source>
</evidence>
<dbReference type="NCBIfam" id="TIGR03722">
    <property type="entry name" value="arch_KAE1"/>
    <property type="match status" value="1"/>
</dbReference>
<comment type="similarity">
    <text evidence="9">Belongs to the KAE1 / TsaD family.</text>
</comment>
<keyword evidence="4 9" id="KW-0819">tRNA processing</keyword>
<evidence type="ECO:0000256" key="8">
    <source>
        <dbReference type="ARBA" id="ARBA00048117"/>
    </source>
</evidence>
<comment type="cofactor">
    <cofactor evidence="9">
        <name>Fe(2+)</name>
        <dbReference type="ChEBI" id="CHEBI:29033"/>
    </cofactor>
    <text evidence="9">Binds 1 Fe(2+) ion per subunit.</text>
</comment>
<evidence type="ECO:0000256" key="5">
    <source>
        <dbReference type="ARBA" id="ARBA00022723"/>
    </source>
</evidence>
<protein>
    <recommendedName>
        <fullName evidence="9">tRNA N6-adenosine threonylcarbamoyltransferase</fullName>
        <ecNumber evidence="9">2.3.1.234</ecNumber>
    </recommendedName>
    <alternativeName>
        <fullName evidence="9">N6-L-threonylcarbamoyladenine synthase</fullName>
        <shortName evidence="9">t(6)A synthase</shortName>
    </alternativeName>
    <alternativeName>
        <fullName evidence="9">t(6)A37 threonylcarbamoyladenosine biosynthesis protein Kae1</fullName>
    </alternativeName>
    <alternativeName>
        <fullName evidence="9">tRNA threonylcarbamoyladenosine biosynthesis protein Kae1</fullName>
    </alternativeName>
</protein>
<comment type="subcellular location">
    <subcellularLocation>
        <location evidence="1 9">Cytoplasm</location>
    </subcellularLocation>
</comment>
<evidence type="ECO:0000313" key="12">
    <source>
        <dbReference type="Proteomes" id="UP000722459"/>
    </source>
</evidence>
<evidence type="ECO:0000256" key="6">
    <source>
        <dbReference type="ARBA" id="ARBA00023004"/>
    </source>
</evidence>
<evidence type="ECO:0000256" key="9">
    <source>
        <dbReference type="HAMAP-Rule" id="MF_01446"/>
    </source>
</evidence>
<evidence type="ECO:0000256" key="2">
    <source>
        <dbReference type="ARBA" id="ARBA00022490"/>
    </source>
</evidence>
<keyword evidence="3 9" id="KW-0808">Transferase</keyword>
<feature type="binding site" evidence="9">
    <location>
        <position position="112"/>
    </location>
    <ligand>
        <name>Fe cation</name>
        <dbReference type="ChEBI" id="CHEBI:24875"/>
    </ligand>
</feature>
<feature type="binding site" evidence="9">
    <location>
        <position position="161"/>
    </location>
    <ligand>
        <name>substrate</name>
    </ligand>
</feature>
<dbReference type="GO" id="GO:0005737">
    <property type="term" value="C:cytoplasm"/>
    <property type="evidence" value="ECO:0007669"/>
    <property type="project" value="UniProtKB-SubCell"/>
</dbReference>
<evidence type="ECO:0000313" key="11">
    <source>
        <dbReference type="EMBL" id="MBT4870577.1"/>
    </source>
</evidence>
<keyword evidence="6 9" id="KW-0408">Iron</keyword>
<dbReference type="Proteomes" id="UP000722459">
    <property type="component" value="Unassembled WGS sequence"/>
</dbReference>
<name>A0A8T5GFU3_9ARCH</name>
<feature type="binding site" evidence="9">
    <location>
        <position position="108"/>
    </location>
    <ligand>
        <name>Fe cation</name>
        <dbReference type="ChEBI" id="CHEBI:24875"/>
    </ligand>
</feature>
<dbReference type="EC" id="2.3.1.234" evidence="9"/>
<evidence type="ECO:0000256" key="7">
    <source>
        <dbReference type="ARBA" id="ARBA00023315"/>
    </source>
</evidence>
<feature type="binding site" evidence="9">
    <location>
        <position position="262"/>
    </location>
    <ligand>
        <name>substrate</name>
    </ligand>
</feature>
<comment type="function">
    <text evidence="9">Required for the formation of a threonylcarbamoyl group on adenosine at position 37 (t(6)A37) in tRNAs that read codons beginning with adenine. Is probably involved in the transfer of the threonylcarbamoyl moiety of threonylcarbamoyl-AMP (TC-AMP) to the N6 group of A37.</text>
</comment>
<reference evidence="11" key="1">
    <citation type="journal article" date="2021" name="ISME J.">
        <title>Mercury methylation by metabolically versatile and cosmopolitan marine bacteria.</title>
        <authorList>
            <person name="Lin H."/>
            <person name="Ascher D.B."/>
            <person name="Myung Y."/>
            <person name="Lamborg C.H."/>
            <person name="Hallam S.J."/>
            <person name="Gionfriddo C.M."/>
            <person name="Holt K.E."/>
            <person name="Moreau J.W."/>
        </authorList>
    </citation>
    <scope>NUCLEOTIDE SEQUENCE</scope>
    <source>
        <strain evidence="11">SI075_bin30</strain>
    </source>
</reference>
<dbReference type="HAMAP" id="MF_01446">
    <property type="entry name" value="Kae1"/>
    <property type="match status" value="1"/>
</dbReference>
<dbReference type="FunFam" id="3.30.420.40:FF:000038">
    <property type="entry name" value="Probable tRNA N6-adenosine threonylcarbamoyltransferase"/>
    <property type="match status" value="1"/>
</dbReference>